<keyword evidence="2" id="KW-1133">Transmembrane helix</keyword>
<keyword evidence="2" id="KW-0812">Transmembrane</keyword>
<dbReference type="Gene3D" id="2.10.50.10">
    <property type="entry name" value="Tumor Necrosis Factor Receptor, subunit A, domain 2"/>
    <property type="match status" value="2"/>
</dbReference>
<evidence type="ECO:0000313" key="4">
    <source>
        <dbReference type="EMBL" id="KAF5901056.1"/>
    </source>
</evidence>
<dbReference type="EMBL" id="QNUK01000120">
    <property type="protein sequence ID" value="KAF5901056.1"/>
    <property type="molecule type" value="Genomic_DNA"/>
</dbReference>
<keyword evidence="5" id="KW-1185">Reference proteome</keyword>
<feature type="disulfide bond" evidence="1">
    <location>
        <begin position="38"/>
        <end position="56"/>
    </location>
</feature>
<keyword evidence="4" id="KW-0675">Receptor</keyword>
<dbReference type="PANTHER" id="PTHR47139:SF4">
    <property type="entry name" value="TUMOR NECROSIS FACTOR RECEPTOR SUPERFAMILY MEMBER 9 ISOFORM X1-RELATED"/>
    <property type="match status" value="1"/>
</dbReference>
<dbReference type="GO" id="GO:0038023">
    <property type="term" value="F:signaling receptor activity"/>
    <property type="evidence" value="ECO:0007669"/>
    <property type="project" value="TreeGrafter"/>
</dbReference>
<dbReference type="SMART" id="SM00208">
    <property type="entry name" value="TNFR"/>
    <property type="match status" value="2"/>
</dbReference>
<feature type="disulfide bond" evidence="1">
    <location>
        <begin position="35"/>
        <end position="48"/>
    </location>
</feature>
<dbReference type="Proteomes" id="UP000727407">
    <property type="component" value="Unassembled WGS sequence"/>
</dbReference>
<keyword evidence="2" id="KW-0472">Membrane</keyword>
<name>A0A8J4U8S2_CLAMG</name>
<feature type="repeat" description="TNFR-Cys" evidence="1">
    <location>
        <begin position="17"/>
        <end position="56"/>
    </location>
</feature>
<evidence type="ECO:0000259" key="3">
    <source>
        <dbReference type="PROSITE" id="PS50050"/>
    </source>
</evidence>
<dbReference type="AlphaFoldDB" id="A0A8J4U8S2"/>
<dbReference type="GO" id="GO:0042127">
    <property type="term" value="P:regulation of cell population proliferation"/>
    <property type="evidence" value="ECO:0007669"/>
    <property type="project" value="TreeGrafter"/>
</dbReference>
<comment type="caution">
    <text evidence="1">Lacks conserved residue(s) required for the propagation of feature annotation.</text>
</comment>
<feature type="non-terminal residue" evidence="4">
    <location>
        <position position="1"/>
    </location>
</feature>
<reference evidence="4" key="1">
    <citation type="submission" date="2020-07" db="EMBL/GenBank/DDBJ databases">
        <title>Clarias magur genome sequencing, assembly and annotation.</title>
        <authorList>
            <person name="Kushwaha B."/>
            <person name="Kumar R."/>
            <person name="Das P."/>
            <person name="Joshi C.G."/>
            <person name="Kumar D."/>
            <person name="Nagpure N.S."/>
            <person name="Pandey M."/>
            <person name="Agarwal S."/>
            <person name="Srivastava S."/>
            <person name="Singh M."/>
            <person name="Sahoo L."/>
            <person name="Jayasankar P."/>
            <person name="Meher P.K."/>
            <person name="Koringa P.G."/>
            <person name="Iquebal M.A."/>
            <person name="Das S.P."/>
            <person name="Bit A."/>
            <person name="Patnaik S."/>
            <person name="Patel N."/>
            <person name="Shah T.M."/>
            <person name="Hinsu A."/>
            <person name="Jena J.K."/>
        </authorList>
    </citation>
    <scope>NUCLEOTIDE SEQUENCE</scope>
    <source>
        <strain evidence="4">CIFAMagur01</strain>
        <tissue evidence="4">Testis</tissue>
    </source>
</reference>
<dbReference type="PROSITE" id="PS00652">
    <property type="entry name" value="TNFR_NGFR_1"/>
    <property type="match status" value="1"/>
</dbReference>
<dbReference type="OrthoDB" id="9423210at2759"/>
<dbReference type="InterPro" id="IPR001368">
    <property type="entry name" value="TNFR/NGFR_Cys_rich_reg"/>
</dbReference>
<dbReference type="Pfam" id="PF00020">
    <property type="entry name" value="TNFR_c6"/>
    <property type="match status" value="2"/>
</dbReference>
<feature type="transmembrane region" description="Helical" evidence="2">
    <location>
        <begin position="147"/>
        <end position="172"/>
    </location>
</feature>
<accession>A0A8J4U8S2</accession>
<evidence type="ECO:0000256" key="2">
    <source>
        <dbReference type="SAM" id="Phobius"/>
    </source>
</evidence>
<protein>
    <submittedName>
        <fullName evidence="4">Tumor necrosis factor receptor superfamily member 9-like</fullName>
    </submittedName>
</protein>
<evidence type="ECO:0000313" key="5">
    <source>
        <dbReference type="Proteomes" id="UP000727407"/>
    </source>
</evidence>
<dbReference type="PROSITE" id="PS50050">
    <property type="entry name" value="TNFR_NGFR_2"/>
    <property type="match status" value="1"/>
</dbReference>
<gene>
    <name evidence="4" type="primary">tnfrsf9b</name>
    <name evidence="4" type="ORF">DAT39_009207</name>
</gene>
<comment type="caution">
    <text evidence="4">The sequence shown here is derived from an EMBL/GenBank/DDBJ whole genome shotgun (WGS) entry which is preliminary data.</text>
</comment>
<organism evidence="4 5">
    <name type="scientific">Clarias magur</name>
    <name type="common">Asian catfish</name>
    <name type="synonym">Macropteronotus magur</name>
    <dbReference type="NCBI Taxonomy" id="1594786"/>
    <lineage>
        <taxon>Eukaryota</taxon>
        <taxon>Metazoa</taxon>
        <taxon>Chordata</taxon>
        <taxon>Craniata</taxon>
        <taxon>Vertebrata</taxon>
        <taxon>Euteleostomi</taxon>
        <taxon>Actinopterygii</taxon>
        <taxon>Neopterygii</taxon>
        <taxon>Teleostei</taxon>
        <taxon>Ostariophysi</taxon>
        <taxon>Siluriformes</taxon>
        <taxon>Clariidae</taxon>
        <taxon>Clarias</taxon>
    </lineage>
</organism>
<dbReference type="PANTHER" id="PTHR47139">
    <property type="entry name" value="TUMOR NECROSIS FACTOR RECEPTOR SUPERFAMILY MEMBER 9"/>
    <property type="match status" value="1"/>
</dbReference>
<dbReference type="SUPFAM" id="SSF57586">
    <property type="entry name" value="TNF receptor-like"/>
    <property type="match status" value="1"/>
</dbReference>
<sequence>NHLVSVCGSDVKTLCVPCVNGTFAASCTAKACTRCTQCTSPQRVKQPCTASTDTVCECVQGFVCGNEACSFCVQQCGKGKEPTDDRRCRACPAGTFNDQIHHKCINWSSSCPSPDQHIVSSGTASSDIICSDLNPTSLTQNEKDSGMMLVMAIICACLIISSALPLCAAMYLKKEKTVKIPPGPVETPA</sequence>
<keyword evidence="1" id="KW-1015">Disulfide bond</keyword>
<feature type="non-terminal residue" evidence="4">
    <location>
        <position position="189"/>
    </location>
</feature>
<evidence type="ECO:0000256" key="1">
    <source>
        <dbReference type="PROSITE-ProRule" id="PRU00206"/>
    </source>
</evidence>
<proteinExistence type="predicted"/>
<feature type="domain" description="TNFR-Cys" evidence="3">
    <location>
        <begin position="17"/>
        <end position="56"/>
    </location>
</feature>